<dbReference type="EMBL" id="CM000149">
    <property type="protein sequence ID" value="EAZ20414.1"/>
    <property type="molecule type" value="Genomic_DNA"/>
</dbReference>
<organism evidence="2">
    <name type="scientific">Oryza sativa subsp. japonica</name>
    <name type="common">Rice</name>
    <dbReference type="NCBI Taxonomy" id="39947"/>
    <lineage>
        <taxon>Eukaryota</taxon>
        <taxon>Viridiplantae</taxon>
        <taxon>Streptophyta</taxon>
        <taxon>Embryophyta</taxon>
        <taxon>Tracheophyta</taxon>
        <taxon>Spermatophyta</taxon>
        <taxon>Magnoliopsida</taxon>
        <taxon>Liliopsida</taxon>
        <taxon>Poales</taxon>
        <taxon>Poaceae</taxon>
        <taxon>BOP clade</taxon>
        <taxon>Oryzoideae</taxon>
        <taxon>Oryzeae</taxon>
        <taxon>Oryzinae</taxon>
        <taxon>Oryza</taxon>
        <taxon>Oryza sativa</taxon>
    </lineage>
</organism>
<sequence>MRRASPDPHPITTPMIPIIPHPRTHSWNRSKLQQKMKINRARNVVWGKLVVMVEERVEAMEVDVGYIYYELVAMEDEAVAQIDEGGATTSAPQPCHHHSSSAATTSILIACGHYLSSSSAPKSVSLACGSCTGTATVTTSSPSTSTYGLVVWGRWEFGRFFRGGGGAERIWMVGSG</sequence>
<reference evidence="2" key="2">
    <citation type="submission" date="2008-12" db="EMBL/GenBank/DDBJ databases">
        <title>Improved gene annotation of the rice (Oryza sativa) genomes.</title>
        <authorList>
            <person name="Wang J."/>
            <person name="Li R."/>
            <person name="Fan W."/>
            <person name="Huang Q."/>
            <person name="Zhang J."/>
            <person name="Zhou Y."/>
            <person name="Hu Y."/>
            <person name="Zi S."/>
            <person name="Li J."/>
            <person name="Ni P."/>
            <person name="Zheng H."/>
            <person name="Zhang Y."/>
            <person name="Zhao M."/>
            <person name="Hao Q."/>
            <person name="McDermott J."/>
            <person name="Samudrala R."/>
            <person name="Kristiansen K."/>
            <person name="Wong G.K.-S."/>
        </authorList>
    </citation>
    <scope>NUCLEOTIDE SEQUENCE</scope>
</reference>
<proteinExistence type="predicted"/>
<evidence type="ECO:0000256" key="1">
    <source>
        <dbReference type="SAM" id="MobiDB-lite"/>
    </source>
</evidence>
<name>A0A8J8XXD4_ORYSJ</name>
<dbReference type="AlphaFoldDB" id="A0A8J8XXD4"/>
<evidence type="ECO:0000313" key="2">
    <source>
        <dbReference type="EMBL" id="EAZ20414.1"/>
    </source>
</evidence>
<feature type="region of interest" description="Disordered" evidence="1">
    <location>
        <begin position="1"/>
        <end position="24"/>
    </location>
</feature>
<accession>A0A8J8XXD4</accession>
<dbReference type="Proteomes" id="UP000007752">
    <property type="component" value="Chromosome 12"/>
</dbReference>
<gene>
    <name evidence="2" type="ORF">OsJ_36023</name>
</gene>
<reference evidence="2" key="1">
    <citation type="journal article" date="2005" name="PLoS Biol.">
        <title>The genomes of Oryza sativa: a history of duplications.</title>
        <authorList>
            <person name="Yu J."/>
            <person name="Wang J."/>
            <person name="Lin W."/>
            <person name="Li S."/>
            <person name="Li H."/>
            <person name="Zhou J."/>
            <person name="Ni P."/>
            <person name="Dong W."/>
            <person name="Hu S."/>
            <person name="Zeng C."/>
            <person name="Zhang J."/>
            <person name="Zhang Y."/>
            <person name="Li R."/>
            <person name="Xu Z."/>
            <person name="Li S."/>
            <person name="Li X."/>
            <person name="Zheng H."/>
            <person name="Cong L."/>
            <person name="Lin L."/>
            <person name="Yin J."/>
            <person name="Geng J."/>
            <person name="Li G."/>
            <person name="Shi J."/>
            <person name="Liu J."/>
            <person name="Lv H."/>
            <person name="Li J."/>
            <person name="Wang J."/>
            <person name="Deng Y."/>
            <person name="Ran L."/>
            <person name="Shi X."/>
            <person name="Wang X."/>
            <person name="Wu Q."/>
            <person name="Li C."/>
            <person name="Ren X."/>
            <person name="Wang J."/>
            <person name="Wang X."/>
            <person name="Li D."/>
            <person name="Liu D."/>
            <person name="Zhang X."/>
            <person name="Ji Z."/>
            <person name="Zhao W."/>
            <person name="Sun Y."/>
            <person name="Zhang Z."/>
            <person name="Bao J."/>
            <person name="Han Y."/>
            <person name="Dong L."/>
            <person name="Ji J."/>
            <person name="Chen P."/>
            <person name="Wu S."/>
            <person name="Liu J."/>
            <person name="Xiao Y."/>
            <person name="Bu D."/>
            <person name="Tan J."/>
            <person name="Yang L."/>
            <person name="Ye C."/>
            <person name="Zhang J."/>
            <person name="Xu J."/>
            <person name="Zhou Y."/>
            <person name="Yu Y."/>
            <person name="Zhang B."/>
            <person name="Zhuang S."/>
            <person name="Wei H."/>
            <person name="Liu B."/>
            <person name="Lei M."/>
            <person name="Yu H."/>
            <person name="Li Y."/>
            <person name="Xu H."/>
            <person name="Wei S."/>
            <person name="He X."/>
            <person name="Fang L."/>
            <person name="Zhang Z."/>
            <person name="Zhang Y."/>
            <person name="Huang X."/>
            <person name="Su Z."/>
            <person name="Tong W."/>
            <person name="Li J."/>
            <person name="Tong Z."/>
            <person name="Li S."/>
            <person name="Ye J."/>
            <person name="Wang L."/>
            <person name="Fang L."/>
            <person name="Lei T."/>
            <person name="Chen C."/>
            <person name="Chen H."/>
            <person name="Xu Z."/>
            <person name="Li H."/>
            <person name="Huang H."/>
            <person name="Zhang F."/>
            <person name="Xu H."/>
            <person name="Li N."/>
            <person name="Zhao C."/>
            <person name="Li S."/>
            <person name="Dong L."/>
            <person name="Huang Y."/>
            <person name="Li L."/>
            <person name="Xi Y."/>
            <person name="Qi Q."/>
            <person name="Li W."/>
            <person name="Zhang B."/>
            <person name="Hu W."/>
            <person name="Zhang Y."/>
            <person name="Tian X."/>
            <person name="Jiao Y."/>
            <person name="Liang X."/>
            <person name="Jin J."/>
            <person name="Gao L."/>
            <person name="Zheng W."/>
            <person name="Hao B."/>
            <person name="Liu S."/>
            <person name="Wang W."/>
            <person name="Yuan L."/>
            <person name="Cao M."/>
            <person name="McDermott J."/>
            <person name="Samudrala R."/>
            <person name="Wang J."/>
            <person name="Wong G.K."/>
            <person name="Yang H."/>
        </authorList>
    </citation>
    <scope>NUCLEOTIDE SEQUENCE [LARGE SCALE GENOMIC DNA]</scope>
</reference>
<protein>
    <submittedName>
        <fullName evidence="2">Uncharacterized protein</fullName>
    </submittedName>
</protein>